<dbReference type="InterPro" id="IPR052726">
    <property type="entry name" value="Phage_Baseplate_Hub"/>
</dbReference>
<dbReference type="InterPro" id="IPR014507">
    <property type="entry name" value="Baseplate_assembly_J_pred"/>
</dbReference>
<evidence type="ECO:0000259" key="3">
    <source>
        <dbReference type="Pfam" id="PF26079"/>
    </source>
</evidence>
<evidence type="ECO:0000259" key="2">
    <source>
        <dbReference type="Pfam" id="PF26078"/>
    </source>
</evidence>
<comment type="caution">
    <text evidence="4">The sequence shown here is derived from an EMBL/GenBank/DDBJ whole genome shotgun (WGS) entry which is preliminary data.</text>
</comment>
<gene>
    <name evidence="4" type="ORF">B0T45_11605</name>
</gene>
<evidence type="ECO:0000313" key="4">
    <source>
        <dbReference type="EMBL" id="OQS39940.1"/>
    </source>
</evidence>
<protein>
    <submittedName>
        <fullName evidence="4">Baseplate protein</fullName>
    </submittedName>
</protein>
<dbReference type="AlphaFoldDB" id="A0A1W0CYU2"/>
<proteinExistence type="predicted"/>
<name>A0A1W0CYU2_9NEIS</name>
<dbReference type="InterPro" id="IPR058531">
    <property type="entry name" value="Baseplate_J_M"/>
</dbReference>
<sequence>MSLPEPSFIDRNPDAITAEIVAQYEQLSGKTLYPAQVERLLIDVIAYRENLVRIGIQEAAKQNLVAYARAPMLDYLGELVGVTRLPAQPAKTALRFTLEAVLAIGLLIPAGTRVEGGDGATIFATDVDVTLPTGQLSVDVAATCEEPGTAGNGWQPGQINSLVDELGDMEVAAANTTVTSTGYDAEDDERLRERIKLAPESFTNAGSRLAYRFHALKAHQSIVDVAVLSPSPGVVHLYPLTATGLPDSNLLALVEATCSAEKVRPLTDRVRALAPSRVDYAIEAQLVLYTQADSRSVQAQALAQAKAYVDGRAGGLGRDIVPSQVIAALQVPGVYQITLSSPALRVLSDSEWAHCTQISITPTGVANG</sequence>
<organism evidence="4 5">
    <name type="scientific">Chromobacterium haemolyticum</name>
    <dbReference type="NCBI Taxonomy" id="394935"/>
    <lineage>
        <taxon>Bacteria</taxon>
        <taxon>Pseudomonadati</taxon>
        <taxon>Pseudomonadota</taxon>
        <taxon>Betaproteobacteria</taxon>
        <taxon>Neisseriales</taxon>
        <taxon>Chromobacteriaceae</taxon>
        <taxon>Chromobacterium</taxon>
    </lineage>
</organism>
<dbReference type="InterPro" id="IPR006949">
    <property type="entry name" value="Barrel_Baseplate_J-like"/>
</dbReference>
<dbReference type="Pfam" id="PF26079">
    <property type="entry name" value="Baseplate_J_C"/>
    <property type="match status" value="1"/>
</dbReference>
<feature type="domain" description="Baseplate J-like central" evidence="2">
    <location>
        <begin position="204"/>
        <end position="274"/>
    </location>
</feature>
<feature type="domain" description="Baseplate protein J-like barrel" evidence="1">
    <location>
        <begin position="95"/>
        <end position="182"/>
    </location>
</feature>
<dbReference type="RefSeq" id="WP_081555568.1">
    <property type="nucleotide sequence ID" value="NZ_MUKV01000012.1"/>
</dbReference>
<evidence type="ECO:0000259" key="1">
    <source>
        <dbReference type="Pfam" id="PF04865"/>
    </source>
</evidence>
<dbReference type="PIRSF" id="PIRSF020481">
    <property type="entry name" value="BAP"/>
    <property type="match status" value="1"/>
</dbReference>
<dbReference type="EMBL" id="MUKV01000012">
    <property type="protein sequence ID" value="OQS39940.1"/>
    <property type="molecule type" value="Genomic_DNA"/>
</dbReference>
<dbReference type="InterPro" id="IPR058530">
    <property type="entry name" value="Baseplate_J-like_C"/>
</dbReference>
<dbReference type="Pfam" id="PF26078">
    <property type="entry name" value="Baseplate_J_M"/>
    <property type="match status" value="1"/>
</dbReference>
<accession>A0A1W0CYU2</accession>
<reference evidence="4 5" key="1">
    <citation type="submission" date="2017-02" db="EMBL/GenBank/DDBJ databases">
        <title>Chromobacterium haemolyticum H5244.</title>
        <authorList>
            <person name="Gulvik C.A."/>
        </authorList>
    </citation>
    <scope>NUCLEOTIDE SEQUENCE [LARGE SCALE GENOMIC DNA]</scope>
    <source>
        <strain evidence="4 5">H5244</strain>
    </source>
</reference>
<evidence type="ECO:0000313" key="5">
    <source>
        <dbReference type="Proteomes" id="UP000192721"/>
    </source>
</evidence>
<dbReference type="PANTHER" id="PTHR35862:SF1">
    <property type="entry name" value="FELS-2 PROPHAGE PROTEIN"/>
    <property type="match status" value="1"/>
</dbReference>
<dbReference type="Proteomes" id="UP000192721">
    <property type="component" value="Unassembled WGS sequence"/>
</dbReference>
<dbReference type="PANTHER" id="PTHR35862">
    <property type="entry name" value="FELS-2 PROPHAGE PROTEIN"/>
    <property type="match status" value="1"/>
</dbReference>
<feature type="domain" description="Baseplate J-like C-terminal" evidence="3">
    <location>
        <begin position="280"/>
        <end position="361"/>
    </location>
</feature>
<dbReference type="Pfam" id="PF04865">
    <property type="entry name" value="Baseplate_J"/>
    <property type="match status" value="1"/>
</dbReference>